<organism evidence="4 5">
    <name type="scientific">Carboxydichorda subterranea</name>
    <dbReference type="NCBI Taxonomy" id="3109565"/>
    <lineage>
        <taxon>Bacteria</taxon>
        <taxon>Bacillati</taxon>
        <taxon>Bacillota</taxon>
        <taxon>Limnochordia</taxon>
        <taxon>Limnochordales</taxon>
        <taxon>Geochordaceae</taxon>
        <taxon>Carboxydichorda</taxon>
    </lineage>
</organism>
<dbReference type="PANTHER" id="PTHR43364">
    <property type="entry name" value="NADH-SPECIFIC METHYLGLYOXAL REDUCTASE-RELATED"/>
    <property type="match status" value="1"/>
</dbReference>
<keyword evidence="5" id="KW-1185">Reference proteome</keyword>
<dbReference type="Pfam" id="PF00248">
    <property type="entry name" value="Aldo_ket_red"/>
    <property type="match status" value="1"/>
</dbReference>
<evidence type="ECO:0000256" key="2">
    <source>
        <dbReference type="SAM" id="MobiDB-lite"/>
    </source>
</evidence>
<dbReference type="PRINTS" id="PR00069">
    <property type="entry name" value="ALDKETRDTASE"/>
</dbReference>
<dbReference type="InterPro" id="IPR020471">
    <property type="entry name" value="AKR"/>
</dbReference>
<evidence type="ECO:0000259" key="3">
    <source>
        <dbReference type="Pfam" id="PF00248"/>
    </source>
</evidence>
<reference evidence="4 5" key="1">
    <citation type="journal article" date="2024" name="Front. Microbiol.">
        <title>Novel thermophilic genera Geochorda gen. nov. and Carboxydochorda gen. nov. from the deep terrestrial subsurface reveal the ecophysiological diversity in the class Limnochordia.</title>
        <authorList>
            <person name="Karnachuk O.V."/>
            <person name="Lukina A.P."/>
            <person name="Avakyan M.R."/>
            <person name="Kadnikov V.V."/>
            <person name="Begmatov S."/>
            <person name="Beletsky A.V."/>
            <person name="Vlasova K.G."/>
            <person name="Novikov A.A."/>
            <person name="Shcherbakova V.A."/>
            <person name="Mardanov A.V."/>
            <person name="Ravin N.V."/>
        </authorList>
    </citation>
    <scope>NUCLEOTIDE SEQUENCE [LARGE SCALE GENOMIC DNA]</scope>
    <source>
        <strain evidence="4 5">L945</strain>
    </source>
</reference>
<dbReference type="Gene3D" id="3.20.20.100">
    <property type="entry name" value="NADP-dependent oxidoreductase domain"/>
    <property type="match status" value="1"/>
</dbReference>
<evidence type="ECO:0000313" key="5">
    <source>
        <dbReference type="Proteomes" id="UP001332192"/>
    </source>
</evidence>
<sequence>MSATVRGGRQAEPGAGGGAGAGAPLVELGRTGIRVSPVGIGTWAWGDRMVWGYGREYADDALAEAFQAAVAAGINWFDTAEIYGNGRSERLLGEFLARMPDGHSRVLVASKFMPFPWRLRRRSLLGALRASLRRLGVERIDLYQIHWPYPPVPVETWMEALAEARAEGLIRSAGVSNYSAGQMRRAYEVLARHGIPLASNQVHYSLLHREPERNGVLDACRELGVSLIAYSPLEMGLLTGKYRGERPRGVRGAMLARSGALGRLPSVLGLLQEIGQAHGGKSPAQVALAWLVAKGSLPIPGAKSAAHARQHAQAMTICLGPDEVDALDRAGRP</sequence>
<dbReference type="Proteomes" id="UP001332192">
    <property type="component" value="Chromosome"/>
</dbReference>
<dbReference type="PANTHER" id="PTHR43364:SF4">
    <property type="entry name" value="NAD(P)-LINKED OXIDOREDUCTASE SUPERFAMILY PROTEIN"/>
    <property type="match status" value="1"/>
</dbReference>
<dbReference type="InterPro" id="IPR050523">
    <property type="entry name" value="AKR_Detox_Biosynth"/>
</dbReference>
<dbReference type="SUPFAM" id="SSF51430">
    <property type="entry name" value="NAD(P)-linked oxidoreductase"/>
    <property type="match status" value="1"/>
</dbReference>
<proteinExistence type="predicted"/>
<accession>A0ABZ1BZU1</accession>
<evidence type="ECO:0000313" key="4">
    <source>
        <dbReference type="EMBL" id="WRP18095.1"/>
    </source>
</evidence>
<protein>
    <submittedName>
        <fullName evidence="4">Aldo/keto reductase</fullName>
    </submittedName>
</protein>
<dbReference type="RefSeq" id="WP_324717366.1">
    <property type="nucleotide sequence ID" value="NZ_CP141615.1"/>
</dbReference>
<dbReference type="InterPro" id="IPR036812">
    <property type="entry name" value="NAD(P)_OxRdtase_dom_sf"/>
</dbReference>
<keyword evidence="1" id="KW-0560">Oxidoreductase</keyword>
<feature type="compositionally biased region" description="Low complexity" evidence="2">
    <location>
        <begin position="1"/>
        <end position="13"/>
    </location>
</feature>
<dbReference type="CDD" id="cd19093">
    <property type="entry name" value="AKR_AtPLR-like"/>
    <property type="match status" value="1"/>
</dbReference>
<gene>
    <name evidence="4" type="ORF">U7230_03570</name>
</gene>
<evidence type="ECO:0000256" key="1">
    <source>
        <dbReference type="ARBA" id="ARBA00023002"/>
    </source>
</evidence>
<feature type="region of interest" description="Disordered" evidence="2">
    <location>
        <begin position="1"/>
        <end position="20"/>
    </location>
</feature>
<dbReference type="InterPro" id="IPR023210">
    <property type="entry name" value="NADP_OxRdtase_dom"/>
</dbReference>
<name>A0ABZ1BZU1_9FIRM</name>
<feature type="domain" description="NADP-dependent oxidoreductase" evidence="3">
    <location>
        <begin position="38"/>
        <end position="330"/>
    </location>
</feature>
<dbReference type="EMBL" id="CP141615">
    <property type="protein sequence ID" value="WRP18095.1"/>
    <property type="molecule type" value="Genomic_DNA"/>
</dbReference>